<dbReference type="Proteomes" id="UP000299102">
    <property type="component" value="Unassembled WGS sequence"/>
</dbReference>
<comment type="caution">
    <text evidence="1">The sequence shown here is derived from an EMBL/GenBank/DDBJ whole genome shotgun (WGS) entry which is preliminary data.</text>
</comment>
<keyword evidence="2" id="KW-1185">Reference proteome</keyword>
<accession>A0A4C1X8A9</accession>
<name>A0A4C1X8A9_EUMVA</name>
<dbReference type="EMBL" id="BGZK01000757">
    <property type="protein sequence ID" value="GBP59280.1"/>
    <property type="molecule type" value="Genomic_DNA"/>
</dbReference>
<protein>
    <submittedName>
        <fullName evidence="1">Uncharacterized protein</fullName>
    </submittedName>
</protein>
<organism evidence="1 2">
    <name type="scientific">Eumeta variegata</name>
    <name type="common">Bagworm moth</name>
    <name type="synonym">Eumeta japonica</name>
    <dbReference type="NCBI Taxonomy" id="151549"/>
    <lineage>
        <taxon>Eukaryota</taxon>
        <taxon>Metazoa</taxon>
        <taxon>Ecdysozoa</taxon>
        <taxon>Arthropoda</taxon>
        <taxon>Hexapoda</taxon>
        <taxon>Insecta</taxon>
        <taxon>Pterygota</taxon>
        <taxon>Neoptera</taxon>
        <taxon>Endopterygota</taxon>
        <taxon>Lepidoptera</taxon>
        <taxon>Glossata</taxon>
        <taxon>Ditrysia</taxon>
        <taxon>Tineoidea</taxon>
        <taxon>Psychidae</taxon>
        <taxon>Oiketicinae</taxon>
        <taxon>Eumeta</taxon>
    </lineage>
</organism>
<dbReference type="AlphaFoldDB" id="A0A4C1X8A9"/>
<evidence type="ECO:0000313" key="1">
    <source>
        <dbReference type="EMBL" id="GBP59280.1"/>
    </source>
</evidence>
<proteinExistence type="predicted"/>
<reference evidence="1 2" key="1">
    <citation type="journal article" date="2019" name="Commun. Biol.">
        <title>The bagworm genome reveals a unique fibroin gene that provides high tensile strength.</title>
        <authorList>
            <person name="Kono N."/>
            <person name="Nakamura H."/>
            <person name="Ohtoshi R."/>
            <person name="Tomita M."/>
            <person name="Numata K."/>
            <person name="Arakawa K."/>
        </authorList>
    </citation>
    <scope>NUCLEOTIDE SEQUENCE [LARGE SCALE GENOMIC DNA]</scope>
</reference>
<gene>
    <name evidence="1" type="ORF">EVAR_103236_1</name>
</gene>
<evidence type="ECO:0000313" key="2">
    <source>
        <dbReference type="Proteomes" id="UP000299102"/>
    </source>
</evidence>
<sequence>MRKRPCDPPEVVTTAHGHLQPQRSHQCVAGFFGSKSICDGTKNWLLVGGARAKLAAVNFCTTQESSSALILHELVQLSQLLASPHEKFLFLIPPGSEPYNSI</sequence>